<feature type="compositionally biased region" description="Low complexity" evidence="2">
    <location>
        <begin position="257"/>
        <end position="274"/>
    </location>
</feature>
<evidence type="ECO:0000313" key="4">
    <source>
        <dbReference type="Proteomes" id="UP001357485"/>
    </source>
</evidence>
<name>A0ABR0KSB8_9PEZI</name>
<keyword evidence="4" id="KW-1185">Reference proteome</keyword>
<feature type="compositionally biased region" description="Low complexity" evidence="2">
    <location>
        <begin position="358"/>
        <end position="371"/>
    </location>
</feature>
<protein>
    <submittedName>
        <fullName evidence="3">Uncharacterized protein</fullName>
    </submittedName>
</protein>
<evidence type="ECO:0000256" key="2">
    <source>
        <dbReference type="SAM" id="MobiDB-lite"/>
    </source>
</evidence>
<feature type="coiled-coil region" evidence="1">
    <location>
        <begin position="430"/>
        <end position="457"/>
    </location>
</feature>
<feature type="compositionally biased region" description="Polar residues" evidence="2">
    <location>
        <begin position="69"/>
        <end position="90"/>
    </location>
</feature>
<feature type="compositionally biased region" description="Polar residues" evidence="2">
    <location>
        <begin position="109"/>
        <end position="119"/>
    </location>
</feature>
<proteinExistence type="predicted"/>
<feature type="compositionally biased region" description="Pro residues" evidence="2">
    <location>
        <begin position="382"/>
        <end position="401"/>
    </location>
</feature>
<accession>A0ABR0KSB8</accession>
<feature type="compositionally biased region" description="Gly residues" evidence="2">
    <location>
        <begin position="463"/>
        <end position="475"/>
    </location>
</feature>
<sequence>STRLLGLLYCRTNSANANAPRELIQVRRNTFLIELTSVQNLVSSAPPQLRIFSPQRSSQRAMAPDLNSVPESPRSSRGRRLSTNSTSRRASQMGMGPPPLPLASPGGNVPTSTHHSYQSVLPPPRRLSMSNTDESNMGVPLRHPRPLTAAELHLELEKEQEAVVSSSNSSIFNYLTDGELLRLYNVLTRRVFSQVNRLTRELSALRAQHSASVASNASTSSISTAASLLPIDPADPNPTHNITGPTHPTPSRRHRSSSSLSTRSLTTPSTSVSVLGSSASITTSGAASVPLGGGISQASADRASAAGAAPGATSLSRHNSIQRSGTSTPALAHSSDMHYAQSQSQAHAYHYPHRGSLSSQSQSQHQFQPHHQPNHNHAHHAPFPPNTTGPYPIPSPSPSPRPSISAGTSTSHRAARSPSLTSALSHYQETALHRSELEAVKAENEALRQRVRALERALKGRRQGGGGEDGGSGGEGRVEGGEREGVGEGEGTERGRTRRAGEEVDYAGGDGEGEGDDESIRVGESAQSAGLGRVV</sequence>
<feature type="region of interest" description="Disordered" evidence="2">
    <location>
        <begin position="457"/>
        <end position="535"/>
    </location>
</feature>
<feature type="compositionally biased region" description="Basic and acidic residues" evidence="2">
    <location>
        <begin position="476"/>
        <end position="502"/>
    </location>
</feature>
<feature type="non-terminal residue" evidence="3">
    <location>
        <position position="1"/>
    </location>
</feature>
<evidence type="ECO:0000313" key="3">
    <source>
        <dbReference type="EMBL" id="KAK5124084.1"/>
    </source>
</evidence>
<feature type="region of interest" description="Disordered" evidence="2">
    <location>
        <begin position="307"/>
        <end position="420"/>
    </location>
</feature>
<feature type="compositionally biased region" description="Polar residues" evidence="2">
    <location>
        <begin position="406"/>
        <end position="420"/>
    </location>
</feature>
<feature type="compositionally biased region" description="Low complexity" evidence="2">
    <location>
        <begin position="307"/>
        <end position="316"/>
    </location>
</feature>
<dbReference type="EMBL" id="JAVRRA010025022">
    <property type="protein sequence ID" value="KAK5124084.1"/>
    <property type="molecule type" value="Genomic_DNA"/>
</dbReference>
<feature type="compositionally biased region" description="Polar residues" evidence="2">
    <location>
        <begin position="317"/>
        <end position="329"/>
    </location>
</feature>
<evidence type="ECO:0000256" key="1">
    <source>
        <dbReference type="SAM" id="Coils"/>
    </source>
</evidence>
<dbReference type="Proteomes" id="UP001357485">
    <property type="component" value="Unassembled WGS sequence"/>
</dbReference>
<keyword evidence="1" id="KW-0175">Coiled coil</keyword>
<dbReference type="PANTHER" id="PTHR39610:SF1">
    <property type="match status" value="1"/>
</dbReference>
<dbReference type="PANTHER" id="PTHR39610">
    <property type="entry name" value="BZIP DOMAIN-CONTAINING PROTEIN-RELATED"/>
    <property type="match status" value="1"/>
</dbReference>
<feature type="region of interest" description="Disordered" evidence="2">
    <location>
        <begin position="53"/>
        <end position="126"/>
    </location>
</feature>
<feature type="region of interest" description="Disordered" evidence="2">
    <location>
        <begin position="228"/>
        <end position="274"/>
    </location>
</feature>
<organism evidence="3 4">
    <name type="scientific">Cryomyces antarcticus</name>
    <dbReference type="NCBI Taxonomy" id="329879"/>
    <lineage>
        <taxon>Eukaryota</taxon>
        <taxon>Fungi</taxon>
        <taxon>Dikarya</taxon>
        <taxon>Ascomycota</taxon>
        <taxon>Pezizomycotina</taxon>
        <taxon>Dothideomycetes</taxon>
        <taxon>Dothideomycetes incertae sedis</taxon>
        <taxon>Cryomyces</taxon>
    </lineage>
</organism>
<reference evidence="3 4" key="1">
    <citation type="submission" date="2023-08" db="EMBL/GenBank/DDBJ databases">
        <title>Black Yeasts Isolated from many extreme environments.</title>
        <authorList>
            <person name="Coleine C."/>
            <person name="Stajich J.E."/>
            <person name="Selbmann L."/>
        </authorList>
    </citation>
    <scope>NUCLEOTIDE SEQUENCE [LARGE SCALE GENOMIC DNA]</scope>
    <source>
        <strain evidence="3 4">CCFEE 536</strain>
    </source>
</reference>
<gene>
    <name evidence="3" type="ORF">LTR16_003648</name>
</gene>
<comment type="caution">
    <text evidence="3">The sequence shown here is derived from an EMBL/GenBank/DDBJ whole genome shotgun (WGS) entry which is preliminary data.</text>
</comment>